<dbReference type="InterPro" id="IPR012944">
    <property type="entry name" value="SusD_RagB_dom"/>
</dbReference>
<dbReference type="Gene3D" id="1.25.40.900">
    <property type="match status" value="1"/>
</dbReference>
<reference evidence="8 9" key="1">
    <citation type="submission" date="2020-08" db="EMBL/GenBank/DDBJ databases">
        <title>Genome public.</title>
        <authorList>
            <person name="Liu C."/>
            <person name="Sun Q."/>
        </authorList>
    </citation>
    <scope>NUCLEOTIDE SEQUENCE [LARGE SCALE GENOMIC DNA]</scope>
    <source>
        <strain evidence="8 9">NSJ-56</strain>
    </source>
</reference>
<feature type="domain" description="RagB/SusD" evidence="6">
    <location>
        <begin position="343"/>
        <end position="455"/>
    </location>
</feature>
<comment type="subcellular location">
    <subcellularLocation>
        <location evidence="1">Cell outer membrane</location>
    </subcellularLocation>
</comment>
<evidence type="ECO:0000256" key="5">
    <source>
        <dbReference type="ARBA" id="ARBA00023237"/>
    </source>
</evidence>
<evidence type="ECO:0000256" key="4">
    <source>
        <dbReference type="ARBA" id="ARBA00023136"/>
    </source>
</evidence>
<dbReference type="Pfam" id="PF07980">
    <property type="entry name" value="SusD_RagB"/>
    <property type="match status" value="1"/>
</dbReference>
<evidence type="ECO:0000259" key="6">
    <source>
        <dbReference type="Pfam" id="PF07980"/>
    </source>
</evidence>
<protein>
    <submittedName>
        <fullName evidence="8">RagB/SusD family nutrient uptake outer membrane protein</fullName>
    </submittedName>
</protein>
<feature type="domain" description="SusD-like N-terminal" evidence="7">
    <location>
        <begin position="85"/>
        <end position="236"/>
    </location>
</feature>
<evidence type="ECO:0000256" key="2">
    <source>
        <dbReference type="ARBA" id="ARBA00006275"/>
    </source>
</evidence>
<comment type="similarity">
    <text evidence="2">Belongs to the SusD family.</text>
</comment>
<name>A0ABR7D6X5_9BACT</name>
<dbReference type="SUPFAM" id="SSF48452">
    <property type="entry name" value="TPR-like"/>
    <property type="match status" value="1"/>
</dbReference>
<dbReference type="Pfam" id="PF14322">
    <property type="entry name" value="SusD-like_3"/>
    <property type="match status" value="1"/>
</dbReference>
<evidence type="ECO:0000313" key="9">
    <source>
        <dbReference type="Proteomes" id="UP000646484"/>
    </source>
</evidence>
<gene>
    <name evidence="8" type="ORF">H8S64_18410</name>
</gene>
<dbReference type="InterPro" id="IPR033985">
    <property type="entry name" value="SusD-like_N"/>
</dbReference>
<organism evidence="8 9">
    <name type="scientific">Butyricimonas hominis</name>
    <dbReference type="NCBI Taxonomy" id="2763032"/>
    <lineage>
        <taxon>Bacteria</taxon>
        <taxon>Pseudomonadati</taxon>
        <taxon>Bacteroidota</taxon>
        <taxon>Bacteroidia</taxon>
        <taxon>Bacteroidales</taxon>
        <taxon>Odoribacteraceae</taxon>
        <taxon>Butyricimonas</taxon>
    </lineage>
</organism>
<dbReference type="EMBL" id="JACOOH010000009">
    <property type="protein sequence ID" value="MBC5623070.1"/>
    <property type="molecule type" value="Genomic_DNA"/>
</dbReference>
<evidence type="ECO:0000259" key="7">
    <source>
        <dbReference type="Pfam" id="PF14322"/>
    </source>
</evidence>
<comment type="caution">
    <text evidence="8">The sequence shown here is derived from an EMBL/GenBank/DDBJ whole genome shotgun (WGS) entry which is preliminary data.</text>
</comment>
<keyword evidence="3" id="KW-0732">Signal</keyword>
<keyword evidence="4" id="KW-0472">Membrane</keyword>
<proteinExistence type="inferred from homology"/>
<keyword evidence="5" id="KW-0998">Cell outer membrane</keyword>
<accession>A0ABR7D6X5</accession>
<dbReference type="Proteomes" id="UP000646484">
    <property type="component" value="Unassembled WGS sequence"/>
</dbReference>
<keyword evidence="9" id="KW-1185">Reference proteome</keyword>
<evidence type="ECO:0000256" key="1">
    <source>
        <dbReference type="ARBA" id="ARBA00004442"/>
    </source>
</evidence>
<dbReference type="InterPro" id="IPR011990">
    <property type="entry name" value="TPR-like_helical_dom_sf"/>
</dbReference>
<sequence>MRVYVLLLGLIIGMWSCEDFLTIRPKSDITEEDLFAKPDGVEDALNGVYAQLGLTDLYGQNMTWGIVDMPTQYFKLNGEQGENRYQTGRFIHDGSSARATYETMWTKMYQAIGYTNNIINALLKKDESSMKYYSIYLGEALGIRAFLHFDLIRLFAPHVERQPDARGIPYVRQWVSKVTPFSTVQEIYVSVLKELKESERLLLKGQENMDEGNDFTNTPQIHFNLYAAQATLARVYWMKGDLDSACIYARKVIESGKFELVEPIEVQNMVAQVINKKECIWGIFNSELSETYGKSFYGIGSIAGGGITTDLTLYPNAVWTDRENLYPTGGSYGNEMRVGWIRNKLGSSDRKSYFMKLLIEDNMEASKPDYGKGNIAGVNLIRLPEMYLIAAEALLEKEPEVALEYFDTFIMSRGLFKFKDQGKVLTLLDIDKERKKEFYGEGQEFYNMKRQMRDVILSASTWQKLTGNEEMYTLLIPDSEFEYRYNDNEENNIDQN</sequence>
<evidence type="ECO:0000256" key="3">
    <source>
        <dbReference type="ARBA" id="ARBA00022729"/>
    </source>
</evidence>
<dbReference type="RefSeq" id="WP_186978075.1">
    <property type="nucleotide sequence ID" value="NZ_JACOOH010000009.1"/>
</dbReference>
<evidence type="ECO:0000313" key="8">
    <source>
        <dbReference type="EMBL" id="MBC5623070.1"/>
    </source>
</evidence>
<dbReference type="Gene3D" id="1.25.40.390">
    <property type="match status" value="1"/>
</dbReference>